<keyword evidence="7" id="KW-1185">Reference proteome</keyword>
<feature type="domain" description="4Fe-4S ferredoxin-type" evidence="5">
    <location>
        <begin position="383"/>
        <end position="412"/>
    </location>
</feature>
<keyword evidence="1" id="KW-0004">4Fe-4S</keyword>
<dbReference type="Pfam" id="PF13237">
    <property type="entry name" value="Fer4_10"/>
    <property type="match status" value="1"/>
</dbReference>
<name>A0ABS7WR58_9BACT</name>
<sequence length="546" mass="62333">MKEFICLNENFSFNSNVIDFVDNKHLYLVANNNQARAYIIAPEIDFYLKNSKNNLEKIEKLYEARALAYDYSKEIKKSTQIKKELFLNFEDDELKLFLENKGYKCINVPSNAEFYGFIGELNAIFDGEIKNASLALCKNESKINAVKNITNLSKEEILEFLNNNTGYYEYNLKIIFDANSCQLQDRRTSHCGWCAEICPTLAIVKDENKLLINDIDCISCAKCVNICPTNALSLAAFNKESFWQISKLYENEQILVLDDFSVDADISGFLPFVMNVNLLDELKLLHLVNTSNKTVFVYSKNPSELLIEKISLINQIANNIENKDFICLITDLNTLQQVNINEFTSTNIKQSNFILNKRELFSLKMLDMIKENDYGTIKAKNYALININQKSCTLCASCAGACNVSAIKADTKTNSIIFNASLCTSCGYCVQSCPEEDTIFMQNDIMKLNKSFFTYQQLAQDELFACLECKKEFATKKSIEKIASILALQFSSDYLKEYSLYCCADCKAKIMMLKHASFVDDSVKYEDGIKQRLKNFKEIKNAIKQS</sequence>
<evidence type="ECO:0000313" key="6">
    <source>
        <dbReference type="EMBL" id="MBZ7986856.1"/>
    </source>
</evidence>
<feature type="domain" description="4Fe-4S ferredoxin-type" evidence="5">
    <location>
        <begin position="208"/>
        <end position="237"/>
    </location>
</feature>
<keyword evidence="3" id="KW-0408">Iron</keyword>
<accession>A0ABS7WR58</accession>
<keyword evidence="2" id="KW-0479">Metal-binding</keyword>
<evidence type="ECO:0000256" key="1">
    <source>
        <dbReference type="ARBA" id="ARBA00022485"/>
    </source>
</evidence>
<dbReference type="RefSeq" id="WP_172230807.1">
    <property type="nucleotide sequence ID" value="NZ_CP035946.1"/>
</dbReference>
<dbReference type="InterPro" id="IPR050157">
    <property type="entry name" value="PSI_iron-sulfur_center"/>
</dbReference>
<protein>
    <submittedName>
        <fullName evidence="6">4Fe-4S binding protein</fullName>
    </submittedName>
</protein>
<reference evidence="6 7" key="1">
    <citation type="submission" date="2020-07" db="EMBL/GenBank/DDBJ databases">
        <title>Transfer of Campylobacter canadensis to the novel genus Avispirillum gen. nov., that also includes two novel species recovered from migratory waterfowl: Avispirillum anseris sp. nov. and Avispirillum brantae sp. nov.</title>
        <authorList>
            <person name="Miller W.G."/>
            <person name="Chapman M.H."/>
            <person name="Yee E."/>
            <person name="Inglis G.D."/>
        </authorList>
    </citation>
    <scope>NUCLEOTIDE SEQUENCE [LARGE SCALE GENOMIC DNA]</scope>
    <source>
        <strain evidence="6 7">L283</strain>
    </source>
</reference>
<proteinExistence type="predicted"/>
<evidence type="ECO:0000256" key="4">
    <source>
        <dbReference type="ARBA" id="ARBA00023014"/>
    </source>
</evidence>
<organism evidence="6 7">
    <name type="scientific">Campylobacter canadensis</name>
    <dbReference type="NCBI Taxonomy" id="449520"/>
    <lineage>
        <taxon>Bacteria</taxon>
        <taxon>Pseudomonadati</taxon>
        <taxon>Campylobacterota</taxon>
        <taxon>Epsilonproteobacteria</taxon>
        <taxon>Campylobacterales</taxon>
        <taxon>Campylobacteraceae</taxon>
        <taxon>Campylobacter</taxon>
    </lineage>
</organism>
<dbReference type="PANTHER" id="PTHR24960:SF79">
    <property type="entry name" value="PHOTOSYSTEM I IRON-SULFUR CENTER"/>
    <property type="match status" value="1"/>
</dbReference>
<evidence type="ECO:0000256" key="2">
    <source>
        <dbReference type="ARBA" id="ARBA00022723"/>
    </source>
</evidence>
<feature type="domain" description="4Fe-4S ferredoxin-type" evidence="5">
    <location>
        <begin position="414"/>
        <end position="444"/>
    </location>
</feature>
<keyword evidence="4" id="KW-0411">Iron-sulfur</keyword>
<dbReference type="Gene3D" id="3.30.70.20">
    <property type="match status" value="2"/>
</dbReference>
<evidence type="ECO:0000259" key="5">
    <source>
        <dbReference type="PROSITE" id="PS51379"/>
    </source>
</evidence>
<dbReference type="SUPFAM" id="SSF54862">
    <property type="entry name" value="4Fe-4S ferredoxins"/>
    <property type="match status" value="2"/>
</dbReference>
<dbReference type="InterPro" id="IPR017896">
    <property type="entry name" value="4Fe4S_Fe-S-bd"/>
</dbReference>
<comment type="caution">
    <text evidence="6">The sequence shown here is derived from an EMBL/GenBank/DDBJ whole genome shotgun (WGS) entry which is preliminary data.</text>
</comment>
<evidence type="ECO:0000313" key="7">
    <source>
        <dbReference type="Proteomes" id="UP000786183"/>
    </source>
</evidence>
<evidence type="ECO:0000256" key="3">
    <source>
        <dbReference type="ARBA" id="ARBA00023004"/>
    </source>
</evidence>
<dbReference type="Proteomes" id="UP000786183">
    <property type="component" value="Unassembled WGS sequence"/>
</dbReference>
<dbReference type="PANTHER" id="PTHR24960">
    <property type="entry name" value="PHOTOSYSTEM I IRON-SULFUR CENTER-RELATED"/>
    <property type="match status" value="1"/>
</dbReference>
<gene>
    <name evidence="6" type="ORF">AVCANL283_01820</name>
</gene>
<dbReference type="PROSITE" id="PS00198">
    <property type="entry name" value="4FE4S_FER_1"/>
    <property type="match status" value="2"/>
</dbReference>
<dbReference type="PROSITE" id="PS51379">
    <property type="entry name" value="4FE4S_FER_2"/>
    <property type="match status" value="3"/>
</dbReference>
<dbReference type="Pfam" id="PF12838">
    <property type="entry name" value="Fer4_7"/>
    <property type="match status" value="1"/>
</dbReference>
<dbReference type="InterPro" id="IPR017900">
    <property type="entry name" value="4Fe4S_Fe_S_CS"/>
</dbReference>
<dbReference type="EMBL" id="JACGBB010000003">
    <property type="protein sequence ID" value="MBZ7986856.1"/>
    <property type="molecule type" value="Genomic_DNA"/>
</dbReference>